<protein>
    <submittedName>
        <fullName evidence="2">Uncharacterized protein</fullName>
    </submittedName>
</protein>
<sequence length="75" mass="8327">MLCARDATAHHALVWSLLGLVKVKQVLLEVESTVAVDKWSSQKPQHEIERGKNRCLLVVARNEYIAFEVALEGGA</sequence>
<proteinExistence type="predicted"/>
<gene>
    <name evidence="2" type="ORF">J1N35_013906</name>
</gene>
<accession>A0A9D3VT78</accession>
<keyword evidence="3" id="KW-1185">Reference proteome</keyword>
<dbReference type="AlphaFoldDB" id="A0A9D3VT78"/>
<name>A0A9D3VT78_9ROSI</name>
<dbReference type="Proteomes" id="UP000828251">
    <property type="component" value="Unassembled WGS sequence"/>
</dbReference>
<organism evidence="2 3">
    <name type="scientific">Gossypium stocksii</name>
    <dbReference type="NCBI Taxonomy" id="47602"/>
    <lineage>
        <taxon>Eukaryota</taxon>
        <taxon>Viridiplantae</taxon>
        <taxon>Streptophyta</taxon>
        <taxon>Embryophyta</taxon>
        <taxon>Tracheophyta</taxon>
        <taxon>Spermatophyta</taxon>
        <taxon>Magnoliopsida</taxon>
        <taxon>eudicotyledons</taxon>
        <taxon>Gunneridae</taxon>
        <taxon>Pentapetalae</taxon>
        <taxon>rosids</taxon>
        <taxon>malvids</taxon>
        <taxon>Malvales</taxon>
        <taxon>Malvaceae</taxon>
        <taxon>Malvoideae</taxon>
        <taxon>Gossypium</taxon>
    </lineage>
</organism>
<reference evidence="2 3" key="1">
    <citation type="journal article" date="2021" name="Plant Biotechnol. J.">
        <title>Multi-omics assisted identification of the key and species-specific regulatory components of drought-tolerant mechanisms in Gossypium stocksii.</title>
        <authorList>
            <person name="Yu D."/>
            <person name="Ke L."/>
            <person name="Zhang D."/>
            <person name="Wu Y."/>
            <person name="Sun Y."/>
            <person name="Mei J."/>
            <person name="Sun J."/>
            <person name="Sun Y."/>
        </authorList>
    </citation>
    <scope>NUCLEOTIDE SEQUENCE [LARGE SCALE GENOMIC DNA]</scope>
    <source>
        <strain evidence="3">cv. E1</strain>
        <tissue evidence="2">Leaf</tissue>
    </source>
</reference>
<evidence type="ECO:0000313" key="3">
    <source>
        <dbReference type="Proteomes" id="UP000828251"/>
    </source>
</evidence>
<comment type="caution">
    <text evidence="2">The sequence shown here is derived from an EMBL/GenBank/DDBJ whole genome shotgun (WGS) entry which is preliminary data.</text>
</comment>
<evidence type="ECO:0000313" key="2">
    <source>
        <dbReference type="EMBL" id="KAH1096985.1"/>
    </source>
</evidence>
<dbReference type="EMBL" id="JAIQCV010000005">
    <property type="protein sequence ID" value="KAH1096985.1"/>
    <property type="molecule type" value="Genomic_DNA"/>
</dbReference>
<evidence type="ECO:0000256" key="1">
    <source>
        <dbReference type="SAM" id="SignalP"/>
    </source>
</evidence>
<feature type="chain" id="PRO_5039688859" evidence="1">
    <location>
        <begin position="29"/>
        <end position="75"/>
    </location>
</feature>
<keyword evidence="1" id="KW-0732">Signal</keyword>
<feature type="signal peptide" evidence="1">
    <location>
        <begin position="1"/>
        <end position="28"/>
    </location>
</feature>